<protein>
    <recommendedName>
        <fullName evidence="6">RNA polymerase sigma factor</fullName>
    </recommendedName>
</protein>
<accession>A0A7W9SUX3</accession>
<name>A0A7W9SUX3_ARMRO</name>
<comment type="similarity">
    <text evidence="1 6">Belongs to the sigma-70 factor family. ECF subfamily.</text>
</comment>
<evidence type="ECO:0000256" key="2">
    <source>
        <dbReference type="ARBA" id="ARBA00023015"/>
    </source>
</evidence>
<evidence type="ECO:0000259" key="8">
    <source>
        <dbReference type="Pfam" id="PF08281"/>
    </source>
</evidence>
<feature type="domain" description="RNA polymerase sigma-70 region 2" evidence="7">
    <location>
        <begin position="13"/>
        <end position="79"/>
    </location>
</feature>
<dbReference type="InterPro" id="IPR013324">
    <property type="entry name" value="RNA_pol_sigma_r3/r4-like"/>
</dbReference>
<organism evidence="9 10">
    <name type="scientific">Armatimonas rosea</name>
    <dbReference type="NCBI Taxonomy" id="685828"/>
    <lineage>
        <taxon>Bacteria</taxon>
        <taxon>Bacillati</taxon>
        <taxon>Armatimonadota</taxon>
        <taxon>Armatimonadia</taxon>
        <taxon>Armatimonadales</taxon>
        <taxon>Armatimonadaceae</taxon>
        <taxon>Armatimonas</taxon>
    </lineage>
</organism>
<keyword evidence="5 6" id="KW-0804">Transcription</keyword>
<dbReference type="InterPro" id="IPR013325">
    <property type="entry name" value="RNA_pol_sigma_r2"/>
</dbReference>
<dbReference type="InterPro" id="IPR014284">
    <property type="entry name" value="RNA_pol_sigma-70_dom"/>
</dbReference>
<dbReference type="NCBIfam" id="TIGR02937">
    <property type="entry name" value="sigma70-ECF"/>
    <property type="match status" value="1"/>
</dbReference>
<evidence type="ECO:0000313" key="10">
    <source>
        <dbReference type="Proteomes" id="UP000520814"/>
    </source>
</evidence>
<dbReference type="PROSITE" id="PS01063">
    <property type="entry name" value="SIGMA70_ECF"/>
    <property type="match status" value="1"/>
</dbReference>
<dbReference type="SUPFAM" id="SSF88946">
    <property type="entry name" value="Sigma2 domain of RNA polymerase sigma factors"/>
    <property type="match status" value="1"/>
</dbReference>
<gene>
    <name evidence="9" type="ORF">HNQ39_004230</name>
</gene>
<dbReference type="RefSeq" id="WP_184201401.1">
    <property type="nucleotide sequence ID" value="NZ_JACHGW010000004.1"/>
</dbReference>
<dbReference type="InterPro" id="IPR007627">
    <property type="entry name" value="RNA_pol_sigma70_r2"/>
</dbReference>
<reference evidence="9 10" key="1">
    <citation type="submission" date="2020-08" db="EMBL/GenBank/DDBJ databases">
        <title>Genomic Encyclopedia of Type Strains, Phase IV (KMG-IV): sequencing the most valuable type-strain genomes for metagenomic binning, comparative biology and taxonomic classification.</title>
        <authorList>
            <person name="Goeker M."/>
        </authorList>
    </citation>
    <scope>NUCLEOTIDE SEQUENCE [LARGE SCALE GENOMIC DNA]</scope>
    <source>
        <strain evidence="9 10">DSM 23562</strain>
    </source>
</reference>
<dbReference type="Gene3D" id="1.10.1740.10">
    <property type="match status" value="1"/>
</dbReference>
<dbReference type="PANTHER" id="PTHR43133">
    <property type="entry name" value="RNA POLYMERASE ECF-TYPE SIGMA FACTO"/>
    <property type="match status" value="1"/>
</dbReference>
<sequence>MRTNSSHRRLTHLYDTHSERVYRFCLRLCGGCQEDAEDLTQEVFLAALESLPRFAGRSTHQTWLFRIAVFRSRALRQRRERLPLAPLTDLPLVGSESQILVRLTLASALVCLSEAQREAFLLVKAEGLTHKEAAKVLQLPIGTVQSQVYEAVGKLRTILSEEAFHG</sequence>
<dbReference type="InterPro" id="IPR013249">
    <property type="entry name" value="RNA_pol_sigma70_r4_t2"/>
</dbReference>
<evidence type="ECO:0000259" key="7">
    <source>
        <dbReference type="Pfam" id="PF04542"/>
    </source>
</evidence>
<dbReference type="EMBL" id="JACHGW010000004">
    <property type="protein sequence ID" value="MBB6052409.1"/>
    <property type="molecule type" value="Genomic_DNA"/>
</dbReference>
<dbReference type="AlphaFoldDB" id="A0A7W9SUX3"/>
<evidence type="ECO:0000313" key="9">
    <source>
        <dbReference type="EMBL" id="MBB6052409.1"/>
    </source>
</evidence>
<evidence type="ECO:0000256" key="5">
    <source>
        <dbReference type="ARBA" id="ARBA00023163"/>
    </source>
</evidence>
<proteinExistence type="inferred from homology"/>
<dbReference type="GO" id="GO:0006950">
    <property type="term" value="P:response to stress"/>
    <property type="evidence" value="ECO:0007669"/>
    <property type="project" value="UniProtKB-ARBA"/>
</dbReference>
<dbReference type="InterPro" id="IPR036388">
    <property type="entry name" value="WH-like_DNA-bd_sf"/>
</dbReference>
<evidence type="ECO:0000256" key="1">
    <source>
        <dbReference type="ARBA" id="ARBA00010641"/>
    </source>
</evidence>
<dbReference type="CDD" id="cd06171">
    <property type="entry name" value="Sigma70_r4"/>
    <property type="match status" value="1"/>
</dbReference>
<dbReference type="Proteomes" id="UP000520814">
    <property type="component" value="Unassembled WGS sequence"/>
</dbReference>
<dbReference type="GO" id="GO:0016987">
    <property type="term" value="F:sigma factor activity"/>
    <property type="evidence" value="ECO:0007669"/>
    <property type="project" value="UniProtKB-KW"/>
</dbReference>
<dbReference type="SUPFAM" id="SSF88659">
    <property type="entry name" value="Sigma3 and sigma4 domains of RNA polymerase sigma factors"/>
    <property type="match status" value="1"/>
</dbReference>
<keyword evidence="2 6" id="KW-0805">Transcription regulation</keyword>
<evidence type="ECO:0000256" key="6">
    <source>
        <dbReference type="RuleBase" id="RU000716"/>
    </source>
</evidence>
<keyword evidence="3 6" id="KW-0731">Sigma factor</keyword>
<dbReference type="InterPro" id="IPR039425">
    <property type="entry name" value="RNA_pol_sigma-70-like"/>
</dbReference>
<evidence type="ECO:0000256" key="4">
    <source>
        <dbReference type="ARBA" id="ARBA00023125"/>
    </source>
</evidence>
<evidence type="ECO:0000256" key="3">
    <source>
        <dbReference type="ARBA" id="ARBA00023082"/>
    </source>
</evidence>
<dbReference type="Pfam" id="PF08281">
    <property type="entry name" value="Sigma70_r4_2"/>
    <property type="match status" value="1"/>
</dbReference>
<keyword evidence="10" id="KW-1185">Reference proteome</keyword>
<dbReference type="GO" id="GO:0003677">
    <property type="term" value="F:DNA binding"/>
    <property type="evidence" value="ECO:0007669"/>
    <property type="project" value="UniProtKB-KW"/>
</dbReference>
<dbReference type="InterPro" id="IPR000838">
    <property type="entry name" value="RNA_pol_sigma70_ECF_CS"/>
</dbReference>
<dbReference type="Gene3D" id="1.10.10.10">
    <property type="entry name" value="Winged helix-like DNA-binding domain superfamily/Winged helix DNA-binding domain"/>
    <property type="match status" value="1"/>
</dbReference>
<dbReference type="Pfam" id="PF04542">
    <property type="entry name" value="Sigma70_r2"/>
    <property type="match status" value="1"/>
</dbReference>
<dbReference type="GO" id="GO:0006352">
    <property type="term" value="P:DNA-templated transcription initiation"/>
    <property type="evidence" value="ECO:0007669"/>
    <property type="project" value="InterPro"/>
</dbReference>
<feature type="domain" description="RNA polymerase sigma factor 70 region 4 type 2" evidence="8">
    <location>
        <begin position="105"/>
        <end position="155"/>
    </location>
</feature>
<dbReference type="PANTHER" id="PTHR43133:SF46">
    <property type="entry name" value="RNA POLYMERASE SIGMA-70 FACTOR ECF SUBFAMILY"/>
    <property type="match status" value="1"/>
</dbReference>
<keyword evidence="4 6" id="KW-0238">DNA-binding</keyword>
<comment type="caution">
    <text evidence="9">The sequence shown here is derived from an EMBL/GenBank/DDBJ whole genome shotgun (WGS) entry which is preliminary data.</text>
</comment>